<dbReference type="Pfam" id="PF06161">
    <property type="entry name" value="DUF975"/>
    <property type="match status" value="1"/>
</dbReference>
<dbReference type="EMBL" id="CP014163">
    <property type="protein sequence ID" value="AMB99183.1"/>
    <property type="molecule type" value="Genomic_DNA"/>
</dbReference>
<feature type="compositionally biased region" description="Basic and acidic residues" evidence="1">
    <location>
        <begin position="499"/>
        <end position="510"/>
    </location>
</feature>
<keyword evidence="2" id="KW-1133">Transmembrane helix</keyword>
<keyword evidence="2" id="KW-0472">Membrane</keyword>
<proteinExistence type="predicted"/>
<feature type="transmembrane region" description="Helical" evidence="2">
    <location>
        <begin position="225"/>
        <end position="247"/>
    </location>
</feature>
<keyword evidence="2" id="KW-0812">Transmembrane</keyword>
<feature type="transmembrane region" description="Helical" evidence="2">
    <location>
        <begin position="168"/>
        <end position="190"/>
    </location>
</feature>
<feature type="transmembrane region" description="Helical" evidence="2">
    <location>
        <begin position="23"/>
        <end position="44"/>
    </location>
</feature>
<reference evidence="4" key="2">
    <citation type="submission" date="2016-01" db="EMBL/GenBank/DDBJ databases">
        <title>Six Aerococcus type strain genome sequencing and assembly using PacBio and Illumina Hiseq.</title>
        <authorList>
            <person name="Carkaci D."/>
            <person name="Dargis R."/>
            <person name="Nielsen X.C."/>
            <person name="Skovgaard O."/>
            <person name="Fuursted K."/>
            <person name="Christensen J.J."/>
        </authorList>
    </citation>
    <scope>NUCLEOTIDE SEQUENCE [LARGE SCALE GENOMIC DNA]</scope>
    <source>
        <strain evidence="4">CCUG42038B</strain>
    </source>
</reference>
<dbReference type="InterPro" id="IPR010380">
    <property type="entry name" value="DUF975"/>
</dbReference>
<feature type="transmembrane region" description="Helical" evidence="2">
    <location>
        <begin position="56"/>
        <end position="78"/>
    </location>
</feature>
<feature type="transmembrane region" description="Helical" evidence="2">
    <location>
        <begin position="113"/>
        <end position="141"/>
    </location>
</feature>
<dbReference type="PANTHER" id="PTHR40076">
    <property type="entry name" value="MEMBRANE PROTEIN-RELATED"/>
    <property type="match status" value="1"/>
</dbReference>
<evidence type="ECO:0000256" key="1">
    <source>
        <dbReference type="SAM" id="MobiDB-lite"/>
    </source>
</evidence>
<name>A0A0X8FKV4_9LACT</name>
<evidence type="ECO:0000313" key="3">
    <source>
        <dbReference type="EMBL" id="AMB99183.1"/>
    </source>
</evidence>
<dbReference type="RefSeq" id="WP_067978427.1">
    <property type="nucleotide sequence ID" value="NZ_CP014163.1"/>
</dbReference>
<reference evidence="3 4" key="1">
    <citation type="journal article" date="2016" name="Genome Announc.">
        <title>Complete Genome Sequences of Aerococcus christensenii CCUG 28831T, Aerococcus sanguinicola CCUG 43001T, Aerococcus urinae CCUG 36881T, Aerococcus urinaeequi CCUG 28094T, Aerococcus urinaehominis CCUG 42038 BT, and Aerococcus viridans CCUG 4311T.</title>
        <authorList>
            <person name="Carkaci D."/>
            <person name="Dargis R."/>
            <person name="Nielsen X.C."/>
            <person name="Skovgaard O."/>
            <person name="Fuursted K."/>
            <person name="Christensen J.J."/>
        </authorList>
    </citation>
    <scope>NUCLEOTIDE SEQUENCE [LARGE SCALE GENOMIC DNA]</scope>
    <source>
        <strain evidence="3 4">CCUG42038B</strain>
    </source>
</reference>
<dbReference type="AlphaFoldDB" id="A0A0X8FKV4"/>
<organism evidence="3 4">
    <name type="scientific">Aerococcus urinaehominis</name>
    <dbReference type="NCBI Taxonomy" id="128944"/>
    <lineage>
        <taxon>Bacteria</taxon>
        <taxon>Bacillati</taxon>
        <taxon>Bacillota</taxon>
        <taxon>Bacilli</taxon>
        <taxon>Lactobacillales</taxon>
        <taxon>Aerococcaceae</taxon>
        <taxon>Aerococcus</taxon>
    </lineage>
</organism>
<keyword evidence="4" id="KW-1185">Reference proteome</keyword>
<accession>A0A0X8FKV4</accession>
<gene>
    <name evidence="3" type="ORF">AWM75_03805</name>
</gene>
<feature type="transmembrane region" description="Helical" evidence="2">
    <location>
        <begin position="253"/>
        <end position="273"/>
    </location>
</feature>
<evidence type="ECO:0000313" key="4">
    <source>
        <dbReference type="Proteomes" id="UP000062260"/>
    </source>
</evidence>
<dbReference type="STRING" id="128944.AWM75_03805"/>
<feature type="region of interest" description="Disordered" evidence="1">
    <location>
        <begin position="499"/>
        <end position="522"/>
    </location>
</feature>
<sequence length="567" mass="62572">MRTHNKRPLSAVRREAKEILKGNGWTIVGIIFVLAIISGIFAGVTQTGVVWATDNSNLLVTFGLALVSILVAVVFFLINQYGYRWAYLNMVDSGLYQMEVLFSALKKRPVRSLLISLLLQIIRFILAIPYLIILFIAALLFTSGRLDLDPSQLQSYMQTSQVILQTNLWQVALMAVIALVWTVIALAYLYNYALVTYLAYDNQELGVAKIFSASHFLMKGNRLRLFSLQIVYGLLAVLALGFGFLLVSLAWLFLSPLLAVLTSLVIYLLFWAVSLRLSLLYETAFAVFYRDLVDTNLPELHSDYPGFPSPSPVSNDPNYHYHDENRPSFSADSVAVDAQLSRAADRMASDLGEDALVGGAAAVFTAATTKTDQLADEQISAADDIVVDLDSDLDFNQDQVVYSESYGLEADTIKLTAADQTDAAVDHLGLDIESGIDAPLAASSGDQRQTDQAEEFLNQPELNNSSAEPGQVDEQSVADDFSVIPNDDEKLEEVEAEVRSEAESVEKKPYEMGGYNLPGKTDFGHVKNEKDFLLSVEASENDRLLGPSDFMTDEEIEAAFSEESDQH</sequence>
<dbReference type="PANTHER" id="PTHR40076:SF1">
    <property type="entry name" value="MEMBRANE PROTEIN"/>
    <property type="match status" value="1"/>
</dbReference>
<evidence type="ECO:0000256" key="2">
    <source>
        <dbReference type="SAM" id="Phobius"/>
    </source>
</evidence>
<dbReference type="OrthoDB" id="2136477at2"/>
<dbReference type="KEGG" id="auh:AWM75_03805"/>
<protein>
    <submittedName>
        <fullName evidence="3">Uncharacterized protein</fullName>
    </submittedName>
</protein>
<dbReference type="Proteomes" id="UP000062260">
    <property type="component" value="Chromosome"/>
</dbReference>